<keyword evidence="8 9" id="KW-0325">Glycoprotein</keyword>
<evidence type="ECO:0000256" key="7">
    <source>
        <dbReference type="ARBA" id="ARBA00023136"/>
    </source>
</evidence>
<keyword evidence="9" id="KW-0735">Signal-anchor</keyword>
<evidence type="ECO:0000313" key="11">
    <source>
        <dbReference type="Proteomes" id="UP000747542"/>
    </source>
</evidence>
<dbReference type="PANTHER" id="PTHR12137">
    <property type="entry name" value="CARBOHYDRATE SULFOTRANSFERASE"/>
    <property type="match status" value="1"/>
</dbReference>
<dbReference type="EMBL" id="JAHLQT010021643">
    <property type="protein sequence ID" value="KAG7167457.1"/>
    <property type="molecule type" value="Genomic_DNA"/>
</dbReference>
<proteinExistence type="inferred from homology"/>
<evidence type="ECO:0000256" key="6">
    <source>
        <dbReference type="ARBA" id="ARBA00023034"/>
    </source>
</evidence>
<dbReference type="Pfam" id="PF03567">
    <property type="entry name" value="Sulfotransfer_2"/>
    <property type="match status" value="1"/>
</dbReference>
<dbReference type="InterPro" id="IPR018011">
    <property type="entry name" value="Carb_sulfotrans_8-10"/>
</dbReference>
<keyword evidence="11" id="KW-1185">Reference proteome</keyword>
<sequence length="278" mass="31821">MMCRGTGAGYDGRRGVMWRGTGAGYDGRRGVMWRGTGVMWPGGLVLEDTCKENTCLGNTITPVWINLCWGRCVRRQVVLVQVGLLALFVFLAQLIRPDQSSFGPSSSGPKERSEELRRRVKEICSVFNVSSEISPLQLNIHLKTQEYMLIQPKFEDVWPDMLASYRKFLFIRHPFHRVVSAYRDKMEVITEVEDLGISHFMKKKISEKFGSSSTDPEGVVKFEEFWLEVEEEMGQFPVPMKTTAASSLASTYLHKLNSTLRRAFVSRYILDYLSFNYD</sequence>
<accession>A0A8J5K0N7</accession>
<dbReference type="EC" id="2.8.2.-" evidence="9"/>
<keyword evidence="9" id="KW-0119">Carbohydrate metabolism</keyword>
<dbReference type="Proteomes" id="UP000747542">
    <property type="component" value="Unassembled WGS sequence"/>
</dbReference>
<evidence type="ECO:0000256" key="3">
    <source>
        <dbReference type="ARBA" id="ARBA00022679"/>
    </source>
</evidence>
<evidence type="ECO:0000256" key="8">
    <source>
        <dbReference type="ARBA" id="ARBA00023180"/>
    </source>
</evidence>
<evidence type="ECO:0000313" key="10">
    <source>
        <dbReference type="EMBL" id="KAG7167457.1"/>
    </source>
</evidence>
<feature type="transmembrane region" description="Helical" evidence="9">
    <location>
        <begin position="77"/>
        <end position="95"/>
    </location>
</feature>
<keyword evidence="6 9" id="KW-0333">Golgi apparatus</keyword>
<comment type="similarity">
    <text evidence="2 9">Belongs to the sulfotransferase 2 family.</text>
</comment>
<protein>
    <recommendedName>
        <fullName evidence="9">Carbohydrate sulfotransferase</fullName>
        <ecNumber evidence="9">2.8.2.-</ecNumber>
    </recommendedName>
</protein>
<dbReference type="PANTHER" id="PTHR12137:SF54">
    <property type="entry name" value="CARBOHYDRATE SULFOTRANSFERASE"/>
    <property type="match status" value="1"/>
</dbReference>
<dbReference type="AlphaFoldDB" id="A0A8J5K0N7"/>
<dbReference type="GO" id="GO:0008146">
    <property type="term" value="F:sulfotransferase activity"/>
    <property type="evidence" value="ECO:0007669"/>
    <property type="project" value="InterPro"/>
</dbReference>
<evidence type="ECO:0000256" key="2">
    <source>
        <dbReference type="ARBA" id="ARBA00006339"/>
    </source>
</evidence>
<keyword evidence="7 9" id="KW-0472">Membrane</keyword>
<comment type="subcellular location">
    <subcellularLocation>
        <location evidence="1 9">Golgi apparatus membrane</location>
        <topology evidence="1 9">Single-pass type II membrane protein</topology>
    </subcellularLocation>
</comment>
<keyword evidence="4 9" id="KW-0812">Transmembrane</keyword>
<keyword evidence="3 9" id="KW-0808">Transferase</keyword>
<evidence type="ECO:0000256" key="5">
    <source>
        <dbReference type="ARBA" id="ARBA00022989"/>
    </source>
</evidence>
<name>A0A8J5K0N7_HOMAM</name>
<reference evidence="10" key="1">
    <citation type="journal article" date="2021" name="Sci. Adv.">
        <title>The American lobster genome reveals insights on longevity, neural, and immune adaptations.</title>
        <authorList>
            <person name="Polinski J.M."/>
            <person name="Zimin A.V."/>
            <person name="Clark K.F."/>
            <person name="Kohn A.B."/>
            <person name="Sadowski N."/>
            <person name="Timp W."/>
            <person name="Ptitsyn A."/>
            <person name="Khanna P."/>
            <person name="Romanova D.Y."/>
            <person name="Williams P."/>
            <person name="Greenwood S.J."/>
            <person name="Moroz L.L."/>
            <person name="Walt D.R."/>
            <person name="Bodnar A.G."/>
        </authorList>
    </citation>
    <scope>NUCLEOTIDE SEQUENCE</scope>
    <source>
        <strain evidence="10">GMGI-L3</strain>
    </source>
</reference>
<dbReference type="GO" id="GO:0016051">
    <property type="term" value="P:carbohydrate biosynthetic process"/>
    <property type="evidence" value="ECO:0007669"/>
    <property type="project" value="InterPro"/>
</dbReference>
<organism evidence="10 11">
    <name type="scientific">Homarus americanus</name>
    <name type="common">American lobster</name>
    <dbReference type="NCBI Taxonomy" id="6706"/>
    <lineage>
        <taxon>Eukaryota</taxon>
        <taxon>Metazoa</taxon>
        <taxon>Ecdysozoa</taxon>
        <taxon>Arthropoda</taxon>
        <taxon>Crustacea</taxon>
        <taxon>Multicrustacea</taxon>
        <taxon>Malacostraca</taxon>
        <taxon>Eumalacostraca</taxon>
        <taxon>Eucarida</taxon>
        <taxon>Decapoda</taxon>
        <taxon>Pleocyemata</taxon>
        <taxon>Astacidea</taxon>
        <taxon>Nephropoidea</taxon>
        <taxon>Nephropidae</taxon>
        <taxon>Homarus</taxon>
    </lineage>
</organism>
<keyword evidence="5 9" id="KW-1133">Transmembrane helix</keyword>
<evidence type="ECO:0000256" key="1">
    <source>
        <dbReference type="ARBA" id="ARBA00004323"/>
    </source>
</evidence>
<comment type="caution">
    <text evidence="10">The sequence shown here is derived from an EMBL/GenBank/DDBJ whole genome shotgun (WGS) entry which is preliminary data.</text>
</comment>
<evidence type="ECO:0000256" key="4">
    <source>
        <dbReference type="ARBA" id="ARBA00022692"/>
    </source>
</evidence>
<feature type="non-terminal residue" evidence="10">
    <location>
        <position position="278"/>
    </location>
</feature>
<dbReference type="InterPro" id="IPR005331">
    <property type="entry name" value="Sulfotransferase"/>
</dbReference>
<dbReference type="GO" id="GO:0000139">
    <property type="term" value="C:Golgi membrane"/>
    <property type="evidence" value="ECO:0007669"/>
    <property type="project" value="UniProtKB-SubCell"/>
</dbReference>
<evidence type="ECO:0000256" key="9">
    <source>
        <dbReference type="RuleBase" id="RU364020"/>
    </source>
</evidence>
<gene>
    <name evidence="10" type="ORF">Hamer_G012917</name>
</gene>